<sequence length="199" mass="22673">MNTSLSTVDSLFNNQPVNSNPNARSSPSFVDSEPPSYFEAIGINHHKSDSTNTSRLSSFQTNRLPKISLHTAPELNSKQTSSRFNSKSINNIQNINQRPNIISQQNSHQVFRGESFENDHNLKPSETYMIWSIFTTFYCIFIGLPALVLSIKVYHYNKEEQYQKAYSRSRYARYLNIAGLFVGVIYLGIAILVCLIPIR</sequence>
<feature type="compositionally biased region" description="Polar residues" evidence="6">
    <location>
        <begin position="1"/>
        <end position="29"/>
    </location>
</feature>
<reference evidence="8" key="1">
    <citation type="submission" date="2021-02" db="EMBL/GenBank/DDBJ databases">
        <authorList>
            <person name="Nowell W R."/>
        </authorList>
    </citation>
    <scope>NUCLEOTIDE SEQUENCE</scope>
    <source>
        <strain evidence="8">Ploen Becks lab</strain>
    </source>
</reference>
<keyword evidence="3 7" id="KW-0812">Transmembrane</keyword>
<keyword evidence="5 7" id="KW-0472">Membrane</keyword>
<dbReference type="Pfam" id="PF04505">
    <property type="entry name" value="CD225"/>
    <property type="match status" value="1"/>
</dbReference>
<feature type="region of interest" description="Disordered" evidence="6">
    <location>
        <begin position="1"/>
        <end position="33"/>
    </location>
</feature>
<protein>
    <submittedName>
        <fullName evidence="8">Uncharacterized protein</fullName>
    </submittedName>
</protein>
<evidence type="ECO:0000256" key="4">
    <source>
        <dbReference type="ARBA" id="ARBA00022989"/>
    </source>
</evidence>
<proteinExistence type="inferred from homology"/>
<gene>
    <name evidence="8" type="ORF">OXX778_LOCUS7684</name>
</gene>
<dbReference type="InterPro" id="IPR051423">
    <property type="entry name" value="CD225/Dispanin"/>
</dbReference>
<evidence type="ECO:0000256" key="7">
    <source>
        <dbReference type="SAM" id="Phobius"/>
    </source>
</evidence>
<dbReference type="PANTHER" id="PTHR14948:SF25">
    <property type="entry name" value="DUF4190 DOMAIN-CONTAINING PROTEIN"/>
    <property type="match status" value="1"/>
</dbReference>
<dbReference type="Proteomes" id="UP000663879">
    <property type="component" value="Unassembled WGS sequence"/>
</dbReference>
<evidence type="ECO:0000313" key="9">
    <source>
        <dbReference type="Proteomes" id="UP000663879"/>
    </source>
</evidence>
<evidence type="ECO:0000256" key="3">
    <source>
        <dbReference type="ARBA" id="ARBA00022692"/>
    </source>
</evidence>
<feature type="transmembrane region" description="Helical" evidence="7">
    <location>
        <begin position="174"/>
        <end position="198"/>
    </location>
</feature>
<evidence type="ECO:0000256" key="6">
    <source>
        <dbReference type="SAM" id="MobiDB-lite"/>
    </source>
</evidence>
<dbReference type="EMBL" id="CAJNOC010000999">
    <property type="protein sequence ID" value="CAF0825294.1"/>
    <property type="molecule type" value="Genomic_DNA"/>
</dbReference>
<comment type="similarity">
    <text evidence="2">Belongs to the CD225/Dispanin family.</text>
</comment>
<dbReference type="AlphaFoldDB" id="A0A813UDP6"/>
<accession>A0A813UDP6</accession>
<name>A0A813UDP6_9BILA</name>
<comment type="subcellular location">
    <subcellularLocation>
        <location evidence="1">Membrane</location>
    </subcellularLocation>
</comment>
<evidence type="ECO:0000313" key="8">
    <source>
        <dbReference type="EMBL" id="CAF0825294.1"/>
    </source>
</evidence>
<dbReference type="PANTHER" id="PTHR14948">
    <property type="entry name" value="NG5"/>
    <property type="match status" value="1"/>
</dbReference>
<evidence type="ECO:0000256" key="2">
    <source>
        <dbReference type="ARBA" id="ARBA00006843"/>
    </source>
</evidence>
<dbReference type="GO" id="GO:0016020">
    <property type="term" value="C:membrane"/>
    <property type="evidence" value="ECO:0007669"/>
    <property type="project" value="UniProtKB-SubCell"/>
</dbReference>
<keyword evidence="4 7" id="KW-1133">Transmembrane helix</keyword>
<organism evidence="8 9">
    <name type="scientific">Brachionus calyciflorus</name>
    <dbReference type="NCBI Taxonomy" id="104777"/>
    <lineage>
        <taxon>Eukaryota</taxon>
        <taxon>Metazoa</taxon>
        <taxon>Spiralia</taxon>
        <taxon>Gnathifera</taxon>
        <taxon>Rotifera</taxon>
        <taxon>Eurotatoria</taxon>
        <taxon>Monogononta</taxon>
        <taxon>Pseudotrocha</taxon>
        <taxon>Ploima</taxon>
        <taxon>Brachionidae</taxon>
        <taxon>Brachionus</taxon>
    </lineage>
</organism>
<evidence type="ECO:0000256" key="5">
    <source>
        <dbReference type="ARBA" id="ARBA00023136"/>
    </source>
</evidence>
<evidence type="ECO:0000256" key="1">
    <source>
        <dbReference type="ARBA" id="ARBA00004370"/>
    </source>
</evidence>
<keyword evidence="9" id="KW-1185">Reference proteome</keyword>
<dbReference type="InterPro" id="IPR007593">
    <property type="entry name" value="CD225/Dispanin_fam"/>
</dbReference>
<feature type="transmembrane region" description="Helical" evidence="7">
    <location>
        <begin position="128"/>
        <end position="154"/>
    </location>
</feature>
<dbReference type="OrthoDB" id="6083617at2759"/>
<comment type="caution">
    <text evidence="8">The sequence shown here is derived from an EMBL/GenBank/DDBJ whole genome shotgun (WGS) entry which is preliminary data.</text>
</comment>